<feature type="region of interest" description="Disordered" evidence="1">
    <location>
        <begin position="55"/>
        <end position="74"/>
    </location>
</feature>
<name>A0A1H4ZA57_9ACTN</name>
<evidence type="ECO:0000313" key="3">
    <source>
        <dbReference type="EMBL" id="SED27082.1"/>
    </source>
</evidence>
<proteinExistence type="predicted"/>
<dbReference type="EMBL" id="FNTD01000004">
    <property type="protein sequence ID" value="SED27082.1"/>
    <property type="molecule type" value="Genomic_DNA"/>
</dbReference>
<reference evidence="3 4" key="1">
    <citation type="submission" date="2016-10" db="EMBL/GenBank/DDBJ databases">
        <authorList>
            <person name="de Groot N.N."/>
        </authorList>
    </citation>
    <scope>NUCLEOTIDE SEQUENCE [LARGE SCALE GENOMIC DNA]</scope>
    <source>
        <strain evidence="3 4">DSM 40306</strain>
    </source>
</reference>
<dbReference type="GeneID" id="300273139"/>
<gene>
    <name evidence="3" type="ORF">SAMN04490357_4341</name>
</gene>
<evidence type="ECO:0000313" key="4">
    <source>
        <dbReference type="Proteomes" id="UP000182375"/>
    </source>
</evidence>
<keyword evidence="3" id="KW-0255">Endonuclease</keyword>
<keyword evidence="3" id="KW-0378">Hydrolase</keyword>
<dbReference type="Proteomes" id="UP000182375">
    <property type="component" value="Unassembled WGS sequence"/>
</dbReference>
<dbReference type="RefSeq" id="WP_425275365.1">
    <property type="nucleotide sequence ID" value="NZ_FNTD01000004.1"/>
</dbReference>
<dbReference type="GO" id="GO:0004519">
    <property type="term" value="F:endonuclease activity"/>
    <property type="evidence" value="ECO:0007669"/>
    <property type="project" value="UniProtKB-KW"/>
</dbReference>
<dbReference type="STRING" id="67331.SAMN04490357_4341"/>
<feature type="domain" description="Transposase Helix-turn-helix" evidence="2">
    <location>
        <begin position="77"/>
        <end position="112"/>
    </location>
</feature>
<dbReference type="AlphaFoldDB" id="A0A1H4ZA57"/>
<sequence>MDAATTDSTSDRAPAGRPSRLTRRSLQDPELTGMTRQQLSELTDALTPALEVQREQVLRTRRGHERLVAPGTGAKAKLTPADRILVTVLHLRKLATMDLLGQLFGVTAMTISPVPW</sequence>
<evidence type="ECO:0000259" key="2">
    <source>
        <dbReference type="Pfam" id="PF13613"/>
    </source>
</evidence>
<protein>
    <submittedName>
        <fullName evidence="3">Helix-turn-helix of DDE superfamily endonuclease</fullName>
    </submittedName>
</protein>
<organism evidence="3 4">
    <name type="scientific">Streptomyces misionensis</name>
    <dbReference type="NCBI Taxonomy" id="67331"/>
    <lineage>
        <taxon>Bacteria</taxon>
        <taxon>Bacillati</taxon>
        <taxon>Actinomycetota</taxon>
        <taxon>Actinomycetes</taxon>
        <taxon>Kitasatosporales</taxon>
        <taxon>Streptomycetaceae</taxon>
        <taxon>Streptomyces</taxon>
    </lineage>
</organism>
<accession>A0A1H4ZA57</accession>
<evidence type="ECO:0000256" key="1">
    <source>
        <dbReference type="SAM" id="MobiDB-lite"/>
    </source>
</evidence>
<dbReference type="Pfam" id="PF13613">
    <property type="entry name" value="HTH_Tnp_4"/>
    <property type="match status" value="1"/>
</dbReference>
<keyword evidence="3" id="KW-0540">Nuclease</keyword>
<dbReference type="InterPro" id="IPR027805">
    <property type="entry name" value="Transposase_HTH_dom"/>
</dbReference>
<feature type="region of interest" description="Disordered" evidence="1">
    <location>
        <begin position="1"/>
        <end position="46"/>
    </location>
</feature>